<dbReference type="InterPro" id="IPR000792">
    <property type="entry name" value="Tscrpt_reg_LuxR_C"/>
</dbReference>
<dbReference type="InterPro" id="IPR016032">
    <property type="entry name" value="Sig_transdc_resp-reg_C-effctor"/>
</dbReference>
<dbReference type="CDD" id="cd06170">
    <property type="entry name" value="LuxR_C_like"/>
    <property type="match status" value="1"/>
</dbReference>
<dbReference type="Proteomes" id="UP001576774">
    <property type="component" value="Unassembled WGS sequence"/>
</dbReference>
<gene>
    <name evidence="6" type="ORF">ACE1CC_24520</name>
</gene>
<dbReference type="InterPro" id="IPR039420">
    <property type="entry name" value="WalR-like"/>
</dbReference>
<dbReference type="PANTHER" id="PTHR43214:SF43">
    <property type="entry name" value="TWO-COMPONENT RESPONSE REGULATOR"/>
    <property type="match status" value="1"/>
</dbReference>
<dbReference type="Pfam" id="PF00196">
    <property type="entry name" value="GerE"/>
    <property type="match status" value="1"/>
</dbReference>
<dbReference type="SMART" id="SM00421">
    <property type="entry name" value="HTH_LUXR"/>
    <property type="match status" value="1"/>
</dbReference>
<dbReference type="Gene3D" id="3.40.50.2300">
    <property type="match status" value="1"/>
</dbReference>
<dbReference type="PROSITE" id="PS50043">
    <property type="entry name" value="HTH_LUXR_2"/>
    <property type="match status" value="1"/>
</dbReference>
<keyword evidence="1 3" id="KW-0597">Phosphoprotein</keyword>
<dbReference type="SUPFAM" id="SSF52172">
    <property type="entry name" value="CheY-like"/>
    <property type="match status" value="1"/>
</dbReference>
<evidence type="ECO:0000259" key="4">
    <source>
        <dbReference type="PROSITE" id="PS50043"/>
    </source>
</evidence>
<sequence>MKKIRVALIEDHDLTRVGIKTALQQRQEIEVVGEAANGTEGLNLLQRSQPDIAIVDIGLPDIDGIELTKKLKETQDENNPVPKVLILTLQDNEEAVMAAFAAGADSYCMKDISFDRLLEALQVTQEGNSWIDPAIAKIVLSQTRQPIEPGSTTAQIPPVSSKTVAIQATEPEYTNMLEAYPLTERELEVLQLIVEGFSNAQIAEKLYITVGTVKTHVRNILNKLCADDRTQAAVRALRSGLVG</sequence>
<proteinExistence type="predicted"/>
<dbReference type="InterPro" id="IPR011006">
    <property type="entry name" value="CheY-like_superfamily"/>
</dbReference>
<keyword evidence="7" id="KW-1185">Reference proteome</keyword>
<name>A0ABV4XB54_9CYAN</name>
<feature type="domain" description="Response regulatory" evidence="5">
    <location>
        <begin position="5"/>
        <end position="125"/>
    </location>
</feature>
<evidence type="ECO:0000259" key="5">
    <source>
        <dbReference type="PROSITE" id="PS50110"/>
    </source>
</evidence>
<dbReference type="EMBL" id="JBHFNQ010000192">
    <property type="protein sequence ID" value="MFB2880028.1"/>
    <property type="molecule type" value="Genomic_DNA"/>
</dbReference>
<dbReference type="Pfam" id="PF00072">
    <property type="entry name" value="Response_reg"/>
    <property type="match status" value="1"/>
</dbReference>
<organism evidence="6 7">
    <name type="scientific">Floridaenema aerugineum BLCC-F46</name>
    <dbReference type="NCBI Taxonomy" id="3153654"/>
    <lineage>
        <taxon>Bacteria</taxon>
        <taxon>Bacillati</taxon>
        <taxon>Cyanobacteriota</taxon>
        <taxon>Cyanophyceae</taxon>
        <taxon>Oscillatoriophycideae</taxon>
        <taxon>Aerosakkonematales</taxon>
        <taxon>Aerosakkonemataceae</taxon>
        <taxon>Floridanema</taxon>
        <taxon>Floridanema aerugineum</taxon>
    </lineage>
</organism>
<evidence type="ECO:0000256" key="3">
    <source>
        <dbReference type="PROSITE-ProRule" id="PRU00169"/>
    </source>
</evidence>
<protein>
    <submittedName>
        <fullName evidence="6">Response regulator</fullName>
    </submittedName>
</protein>
<dbReference type="PROSITE" id="PS50110">
    <property type="entry name" value="RESPONSE_REGULATORY"/>
    <property type="match status" value="1"/>
</dbReference>
<dbReference type="PANTHER" id="PTHR43214">
    <property type="entry name" value="TWO-COMPONENT RESPONSE REGULATOR"/>
    <property type="match status" value="1"/>
</dbReference>
<accession>A0ABV4XB54</accession>
<dbReference type="PROSITE" id="PS00622">
    <property type="entry name" value="HTH_LUXR_1"/>
    <property type="match status" value="1"/>
</dbReference>
<keyword evidence="2" id="KW-0238">DNA-binding</keyword>
<dbReference type="CDD" id="cd17535">
    <property type="entry name" value="REC_NarL-like"/>
    <property type="match status" value="1"/>
</dbReference>
<feature type="modified residue" description="4-aspartylphosphate" evidence="3">
    <location>
        <position position="56"/>
    </location>
</feature>
<dbReference type="PRINTS" id="PR00038">
    <property type="entry name" value="HTHLUXR"/>
</dbReference>
<evidence type="ECO:0000256" key="2">
    <source>
        <dbReference type="ARBA" id="ARBA00023125"/>
    </source>
</evidence>
<dbReference type="InterPro" id="IPR058245">
    <property type="entry name" value="NreC/VraR/RcsB-like_REC"/>
</dbReference>
<reference evidence="6 7" key="1">
    <citation type="submission" date="2024-09" db="EMBL/GenBank/DDBJ databases">
        <title>Floridaenema gen nov. (Aerosakkonemataceae, Aerosakkonematales ord. nov., Cyanobacteria) from benthic tropical and subtropical fresh waters, with the description of four new species.</title>
        <authorList>
            <person name="Moretto J.A."/>
            <person name="Berthold D.E."/>
            <person name="Lefler F.W."/>
            <person name="Huang I.-S."/>
            <person name="Laughinghouse H. IV."/>
        </authorList>
    </citation>
    <scope>NUCLEOTIDE SEQUENCE [LARGE SCALE GENOMIC DNA]</scope>
    <source>
        <strain evidence="6 7">BLCC-F46</strain>
    </source>
</reference>
<dbReference type="SUPFAM" id="SSF46894">
    <property type="entry name" value="C-terminal effector domain of the bipartite response regulators"/>
    <property type="match status" value="1"/>
</dbReference>
<evidence type="ECO:0000313" key="6">
    <source>
        <dbReference type="EMBL" id="MFB2880028.1"/>
    </source>
</evidence>
<dbReference type="SMART" id="SM00448">
    <property type="entry name" value="REC"/>
    <property type="match status" value="1"/>
</dbReference>
<feature type="domain" description="HTH luxR-type" evidence="4">
    <location>
        <begin position="175"/>
        <end position="240"/>
    </location>
</feature>
<comment type="caution">
    <text evidence="6">The sequence shown here is derived from an EMBL/GenBank/DDBJ whole genome shotgun (WGS) entry which is preliminary data.</text>
</comment>
<evidence type="ECO:0000313" key="7">
    <source>
        <dbReference type="Proteomes" id="UP001576774"/>
    </source>
</evidence>
<dbReference type="InterPro" id="IPR001789">
    <property type="entry name" value="Sig_transdc_resp-reg_receiver"/>
</dbReference>
<dbReference type="RefSeq" id="WP_413273058.1">
    <property type="nucleotide sequence ID" value="NZ_JBHFNQ010000192.1"/>
</dbReference>
<evidence type="ECO:0000256" key="1">
    <source>
        <dbReference type="ARBA" id="ARBA00022553"/>
    </source>
</evidence>